<gene>
    <name evidence="2" type="ORF">g.58025</name>
</gene>
<dbReference type="AlphaFoldDB" id="A0A1B6IWV7"/>
<organism evidence="2">
    <name type="scientific">Homalodisca liturata</name>
    <dbReference type="NCBI Taxonomy" id="320908"/>
    <lineage>
        <taxon>Eukaryota</taxon>
        <taxon>Metazoa</taxon>
        <taxon>Ecdysozoa</taxon>
        <taxon>Arthropoda</taxon>
        <taxon>Hexapoda</taxon>
        <taxon>Insecta</taxon>
        <taxon>Pterygota</taxon>
        <taxon>Neoptera</taxon>
        <taxon>Paraneoptera</taxon>
        <taxon>Hemiptera</taxon>
        <taxon>Auchenorrhyncha</taxon>
        <taxon>Membracoidea</taxon>
        <taxon>Cicadellidae</taxon>
        <taxon>Cicadellinae</taxon>
        <taxon>Proconiini</taxon>
        <taxon>Homalodisca</taxon>
    </lineage>
</organism>
<protein>
    <submittedName>
        <fullName evidence="2">Uncharacterized protein</fullName>
    </submittedName>
</protein>
<evidence type="ECO:0000313" key="2">
    <source>
        <dbReference type="EMBL" id="JAS91408.1"/>
    </source>
</evidence>
<name>A0A1B6IWV7_9HEMI</name>
<dbReference type="EMBL" id="GECU01016298">
    <property type="protein sequence ID" value="JAS91408.1"/>
    <property type="molecule type" value="Transcribed_RNA"/>
</dbReference>
<sequence length="162" mass="18904">YKNRIKIISECIAGFGGEDLMYEEEQTMIMEAYKDNMDDLKARIQYLKRMLPRNTRMTEEQIVELYKISQLSVWSLTPQQRWMLYHSWVGSVIQGIKNEMRQLEKSIQHLEQQLDEKRNEVDLEVLKEAEVVGLTTTAAAKLRPMLNKLGAKIVVIEEAAEV</sequence>
<reference evidence="2" key="1">
    <citation type="submission" date="2015-11" db="EMBL/GenBank/DDBJ databases">
        <title>De novo transcriptome assembly of four potential Pierce s Disease insect vectors from Arizona vineyards.</title>
        <authorList>
            <person name="Tassone E.E."/>
        </authorList>
    </citation>
    <scope>NUCLEOTIDE SEQUENCE</scope>
</reference>
<accession>A0A1B6IWV7</accession>
<proteinExistence type="predicted"/>
<feature type="non-terminal residue" evidence="2">
    <location>
        <position position="162"/>
    </location>
</feature>
<feature type="non-terminal residue" evidence="2">
    <location>
        <position position="1"/>
    </location>
</feature>
<dbReference type="Gene3D" id="3.40.50.300">
    <property type="entry name" value="P-loop containing nucleotide triphosphate hydrolases"/>
    <property type="match status" value="1"/>
</dbReference>
<dbReference type="InterPro" id="IPR027417">
    <property type="entry name" value="P-loop_NTPase"/>
</dbReference>
<evidence type="ECO:0000256" key="1">
    <source>
        <dbReference type="SAM" id="Coils"/>
    </source>
</evidence>
<feature type="coiled-coil region" evidence="1">
    <location>
        <begin position="93"/>
        <end position="127"/>
    </location>
</feature>
<feature type="coiled-coil region" evidence="1">
    <location>
        <begin position="23"/>
        <end position="50"/>
    </location>
</feature>
<keyword evidence="1" id="KW-0175">Coiled coil</keyword>